<dbReference type="InterPro" id="IPR003715">
    <property type="entry name" value="Poly_export_N"/>
</dbReference>
<dbReference type="PROSITE" id="PS51257">
    <property type="entry name" value="PROKAR_LIPOPROTEIN"/>
    <property type="match status" value="1"/>
</dbReference>
<reference evidence="5 6" key="1">
    <citation type="submission" date="2019-02" db="EMBL/GenBank/DDBJ databases">
        <authorList>
            <person name="Li S.-H."/>
        </authorList>
    </citation>
    <scope>NUCLEOTIDE SEQUENCE [LARGE SCALE GENOMIC DNA]</scope>
    <source>
        <strain evidence="5 6">IMCC14385</strain>
    </source>
</reference>
<gene>
    <name evidence="5" type="ORF">EY643_02565</name>
</gene>
<dbReference type="Gene3D" id="3.30.1950.10">
    <property type="entry name" value="wza like domain"/>
    <property type="match status" value="1"/>
</dbReference>
<feature type="signal peptide" evidence="2">
    <location>
        <begin position="1"/>
        <end position="20"/>
    </location>
</feature>
<dbReference type="InterPro" id="IPR049712">
    <property type="entry name" value="Poly_export"/>
</dbReference>
<evidence type="ECO:0000256" key="1">
    <source>
        <dbReference type="ARBA" id="ARBA00022729"/>
    </source>
</evidence>
<dbReference type="Gene3D" id="3.10.560.10">
    <property type="entry name" value="Outer membrane lipoprotein wza domain like"/>
    <property type="match status" value="1"/>
</dbReference>
<evidence type="ECO:0000313" key="5">
    <source>
        <dbReference type="EMBL" id="QFU74625.1"/>
    </source>
</evidence>
<name>A0A5P9NGE1_9GAMM</name>
<dbReference type="AlphaFoldDB" id="A0A5P9NGE1"/>
<keyword evidence="1 2" id="KW-0732">Signal</keyword>
<sequence>MGCSRFILAFLLFCTLAACSSSGVKSSGVDGPAKVVGDNTVESMPDLPDAPDTMGAVSYQPENEYRLGPTDEVAIEVFLVEELSGIYVVDTRGEISMPLLANVKVSGKTIPEVEVLLETLYGHSYLQNPQVSVTVVEYASQQVTVLGSIKQPGIYPLKKRTTLLQVMAMAGGVTRIADQEEIVLFRQDQDGAVYGYLVQLEQIKSGIKKDPIVLANDRIVVPESGTATFMKSFSLGVPGFGGYRQY</sequence>
<evidence type="ECO:0000259" key="4">
    <source>
        <dbReference type="Pfam" id="PF10531"/>
    </source>
</evidence>
<evidence type="ECO:0000259" key="3">
    <source>
        <dbReference type="Pfam" id="PF02563"/>
    </source>
</evidence>
<evidence type="ECO:0000256" key="2">
    <source>
        <dbReference type="SAM" id="SignalP"/>
    </source>
</evidence>
<protein>
    <submittedName>
        <fullName evidence="5">Polysaccharide export protein</fullName>
    </submittedName>
</protein>
<evidence type="ECO:0000313" key="6">
    <source>
        <dbReference type="Proteomes" id="UP000326287"/>
    </source>
</evidence>
<organism evidence="5 6">
    <name type="scientific">Halioglobus maricola</name>
    <dbReference type="NCBI Taxonomy" id="2601894"/>
    <lineage>
        <taxon>Bacteria</taxon>
        <taxon>Pseudomonadati</taxon>
        <taxon>Pseudomonadota</taxon>
        <taxon>Gammaproteobacteria</taxon>
        <taxon>Cellvibrionales</taxon>
        <taxon>Halieaceae</taxon>
        <taxon>Halioglobus</taxon>
    </lineage>
</organism>
<feature type="domain" description="Soluble ligand binding" evidence="4">
    <location>
        <begin position="143"/>
        <end position="195"/>
    </location>
</feature>
<proteinExistence type="predicted"/>
<feature type="chain" id="PRO_5024912327" evidence="2">
    <location>
        <begin position="21"/>
        <end position="246"/>
    </location>
</feature>
<keyword evidence="6" id="KW-1185">Reference proteome</keyword>
<feature type="domain" description="Polysaccharide export protein N-terminal" evidence="3">
    <location>
        <begin position="61"/>
        <end position="135"/>
    </location>
</feature>
<accession>A0A5P9NGE1</accession>
<dbReference type="RefSeq" id="WP_152660737.1">
    <property type="nucleotide sequence ID" value="NZ_CP036422.1"/>
</dbReference>
<dbReference type="Pfam" id="PF10531">
    <property type="entry name" value="SLBB"/>
    <property type="match status" value="1"/>
</dbReference>
<dbReference type="KEGG" id="halc:EY643_02565"/>
<dbReference type="OrthoDB" id="9808948at2"/>
<dbReference type="EMBL" id="CP036422">
    <property type="protein sequence ID" value="QFU74625.1"/>
    <property type="molecule type" value="Genomic_DNA"/>
</dbReference>
<dbReference type="PANTHER" id="PTHR33619">
    <property type="entry name" value="POLYSACCHARIDE EXPORT PROTEIN GFCE-RELATED"/>
    <property type="match status" value="1"/>
</dbReference>
<dbReference type="Pfam" id="PF02563">
    <property type="entry name" value="Poly_export"/>
    <property type="match status" value="1"/>
</dbReference>
<dbReference type="InterPro" id="IPR019554">
    <property type="entry name" value="Soluble_ligand-bd"/>
</dbReference>
<dbReference type="PANTHER" id="PTHR33619:SF3">
    <property type="entry name" value="POLYSACCHARIDE EXPORT PROTEIN GFCE-RELATED"/>
    <property type="match status" value="1"/>
</dbReference>
<dbReference type="Proteomes" id="UP000326287">
    <property type="component" value="Chromosome"/>
</dbReference>
<dbReference type="GO" id="GO:0015159">
    <property type="term" value="F:polysaccharide transmembrane transporter activity"/>
    <property type="evidence" value="ECO:0007669"/>
    <property type="project" value="InterPro"/>
</dbReference>